<protein>
    <submittedName>
        <fullName evidence="2">Antibiotic biosynthesis monooxygenase</fullName>
    </submittedName>
</protein>
<keyword evidence="3" id="KW-1185">Reference proteome</keyword>
<name>A0A919MII6_9ACTN</name>
<evidence type="ECO:0000259" key="1">
    <source>
        <dbReference type="PROSITE" id="PS51725"/>
    </source>
</evidence>
<dbReference type="Gene3D" id="3.30.70.100">
    <property type="match status" value="1"/>
</dbReference>
<comment type="caution">
    <text evidence="2">The sequence shown here is derived from an EMBL/GenBank/DDBJ whole genome shotgun (WGS) entry which is preliminary data.</text>
</comment>
<organism evidence="2 3">
    <name type="scientific">Paractinoplanes ferrugineus</name>
    <dbReference type="NCBI Taxonomy" id="113564"/>
    <lineage>
        <taxon>Bacteria</taxon>
        <taxon>Bacillati</taxon>
        <taxon>Actinomycetota</taxon>
        <taxon>Actinomycetes</taxon>
        <taxon>Micromonosporales</taxon>
        <taxon>Micromonosporaceae</taxon>
        <taxon>Paractinoplanes</taxon>
    </lineage>
</organism>
<dbReference type="EMBL" id="BOMM01000050">
    <property type="protein sequence ID" value="GIE13725.1"/>
    <property type="molecule type" value="Genomic_DNA"/>
</dbReference>
<dbReference type="PROSITE" id="PS51725">
    <property type="entry name" value="ABM"/>
    <property type="match status" value="1"/>
</dbReference>
<proteinExistence type="predicted"/>
<gene>
    <name evidence="2" type="ORF">Afe05nite_55650</name>
</gene>
<feature type="domain" description="ABM" evidence="1">
    <location>
        <begin position="5"/>
        <end position="98"/>
    </location>
</feature>
<dbReference type="GO" id="GO:0004497">
    <property type="term" value="F:monooxygenase activity"/>
    <property type="evidence" value="ECO:0007669"/>
    <property type="project" value="UniProtKB-KW"/>
</dbReference>
<dbReference type="InterPro" id="IPR007138">
    <property type="entry name" value="ABM_dom"/>
</dbReference>
<keyword evidence="2" id="KW-0560">Oxidoreductase</keyword>
<dbReference type="Pfam" id="PF03992">
    <property type="entry name" value="ABM"/>
    <property type="match status" value="1"/>
</dbReference>
<dbReference type="SUPFAM" id="SSF54909">
    <property type="entry name" value="Dimeric alpha+beta barrel"/>
    <property type="match status" value="1"/>
</dbReference>
<keyword evidence="2" id="KW-0503">Monooxygenase</keyword>
<evidence type="ECO:0000313" key="3">
    <source>
        <dbReference type="Proteomes" id="UP000598174"/>
    </source>
</evidence>
<dbReference type="AlphaFoldDB" id="A0A919MII6"/>
<evidence type="ECO:0000313" key="2">
    <source>
        <dbReference type="EMBL" id="GIE13725.1"/>
    </source>
</evidence>
<reference evidence="2" key="1">
    <citation type="submission" date="2021-01" db="EMBL/GenBank/DDBJ databases">
        <title>Whole genome shotgun sequence of Actinoplanes ferrugineus NBRC 15555.</title>
        <authorList>
            <person name="Komaki H."/>
            <person name="Tamura T."/>
        </authorList>
    </citation>
    <scope>NUCLEOTIDE SEQUENCE</scope>
    <source>
        <strain evidence="2">NBRC 15555</strain>
    </source>
</reference>
<sequence>MTARLRVLIFAAAPGDDPDAVVRAYHRISRDLRGTPGLISNELLRATTDEARFIVMSEWESVEAFEVWERGSAHKGTTAPLRQYQDSSRGAPFGLYEVAAAY</sequence>
<dbReference type="Proteomes" id="UP000598174">
    <property type="component" value="Unassembled WGS sequence"/>
</dbReference>
<dbReference type="InterPro" id="IPR011008">
    <property type="entry name" value="Dimeric_a/b-barrel"/>
</dbReference>
<dbReference type="RefSeq" id="WP_203820163.1">
    <property type="nucleotide sequence ID" value="NZ_BAAABP010000002.1"/>
</dbReference>
<accession>A0A919MII6</accession>